<evidence type="ECO:0000313" key="4">
    <source>
        <dbReference type="Proteomes" id="UP001293718"/>
    </source>
</evidence>
<gene>
    <name evidence="3" type="ORF">SM757_28720</name>
</gene>
<keyword evidence="4" id="KW-1185">Reference proteome</keyword>
<organism evidence="3 4">
    <name type="scientific">Azohydromonas lata</name>
    <dbReference type="NCBI Taxonomy" id="45677"/>
    <lineage>
        <taxon>Bacteria</taxon>
        <taxon>Pseudomonadati</taxon>
        <taxon>Pseudomonadota</taxon>
        <taxon>Betaproteobacteria</taxon>
        <taxon>Burkholderiales</taxon>
        <taxon>Sphaerotilaceae</taxon>
        <taxon>Azohydromonas</taxon>
    </lineage>
</organism>
<dbReference type="PANTHER" id="PTHR45642:SF139">
    <property type="entry name" value="SGNH HYDROLASE-TYPE ESTERASE DOMAIN-CONTAINING PROTEIN"/>
    <property type="match status" value="1"/>
</dbReference>
<dbReference type="PROSITE" id="PS51257">
    <property type="entry name" value="PROKAR_LIPOPROTEIN"/>
    <property type="match status" value="1"/>
</dbReference>
<dbReference type="EMBL" id="JAXOJX010000073">
    <property type="protein sequence ID" value="MDZ5460571.1"/>
    <property type="molecule type" value="Genomic_DNA"/>
</dbReference>
<dbReference type="RefSeq" id="WP_157119033.1">
    <property type="nucleotide sequence ID" value="NZ_JAXOJX010000073.1"/>
</dbReference>
<evidence type="ECO:0000313" key="3">
    <source>
        <dbReference type="EMBL" id="MDZ5460571.1"/>
    </source>
</evidence>
<sequence length="400" mass="41538">MRARKWTRTCMAAAVAAAALLAGCGGSDGGNDGPSYARLVSFGDSLSDVGTYRTAGMRAVFDGGQFTVNDYSATRPAAGTNWTEQLARELALPAPCAARTGLNPPPGSPYLALAEATQDHAGCFNYAQGGARVTDPYGPGNAARLPDDQRGLLGASTDPLTVQIARHLALAGGRFGNGELVTVMAGGNDALVQVEPLVGALLTGADADTITALATQAIQNMALAGAQLAALVQSQLLARGAQRVALVLLPDIGVTPSVVSLSVEQRAVISQFSQAFNAPLQQAFANEPRVLVVDAFTASRQQAQSPALYGLVNTTQPACLLSSQRFNSLFCNKATVVAPDVSRWWFADTVHLTPYGYQLLARVVTDAMTRAGWLGAYGARPCNGLFSSDCTLAPLPQPAS</sequence>
<dbReference type="Pfam" id="PF00657">
    <property type="entry name" value="Lipase_GDSL"/>
    <property type="match status" value="1"/>
</dbReference>
<dbReference type="InterPro" id="IPR050592">
    <property type="entry name" value="GDSL_lipolytic_enzyme"/>
</dbReference>
<dbReference type="InterPro" id="IPR001087">
    <property type="entry name" value="GDSL"/>
</dbReference>
<name>A0ABU5INU0_9BURK</name>
<dbReference type="Proteomes" id="UP001293718">
    <property type="component" value="Unassembled WGS sequence"/>
</dbReference>
<dbReference type="PANTHER" id="PTHR45642">
    <property type="entry name" value="GDSL ESTERASE/LIPASE EXL3"/>
    <property type="match status" value="1"/>
</dbReference>
<keyword evidence="3" id="KW-0378">Hydrolase</keyword>
<dbReference type="InterPro" id="IPR036514">
    <property type="entry name" value="SGNH_hydro_sf"/>
</dbReference>
<reference evidence="3 4" key="1">
    <citation type="submission" date="2023-11" db="EMBL/GenBank/DDBJ databases">
        <title>Draft genome of Azohydromonas lata strain H1 (DSM1123), a polyhydroxyalkanoate producer.</title>
        <authorList>
            <person name="Traversa D."/>
            <person name="D'Addabbo P."/>
            <person name="Pazzani C."/>
            <person name="Manzari C."/>
            <person name="Chiara M."/>
            <person name="Scrascia M."/>
        </authorList>
    </citation>
    <scope>NUCLEOTIDE SEQUENCE [LARGE SCALE GENOMIC DNA]</scope>
    <source>
        <strain evidence="3 4">H1</strain>
    </source>
</reference>
<dbReference type="GO" id="GO:0016787">
    <property type="term" value="F:hydrolase activity"/>
    <property type="evidence" value="ECO:0007669"/>
    <property type="project" value="UniProtKB-KW"/>
</dbReference>
<dbReference type="SUPFAM" id="SSF52266">
    <property type="entry name" value="SGNH hydrolase"/>
    <property type="match status" value="1"/>
</dbReference>
<protein>
    <submittedName>
        <fullName evidence="3">SGNH/GDSL hydrolase family protein</fullName>
    </submittedName>
</protein>
<comment type="caution">
    <text evidence="3">The sequence shown here is derived from an EMBL/GenBank/DDBJ whole genome shotgun (WGS) entry which is preliminary data.</text>
</comment>
<accession>A0ABU5INU0</accession>
<feature type="signal peptide" evidence="2">
    <location>
        <begin position="1"/>
        <end position="22"/>
    </location>
</feature>
<keyword evidence="1 2" id="KW-0732">Signal</keyword>
<feature type="chain" id="PRO_5046826404" evidence="2">
    <location>
        <begin position="23"/>
        <end position="400"/>
    </location>
</feature>
<dbReference type="CDD" id="cd01847">
    <property type="entry name" value="Triacylglycerol_lipase_like"/>
    <property type="match status" value="1"/>
</dbReference>
<evidence type="ECO:0000256" key="2">
    <source>
        <dbReference type="SAM" id="SignalP"/>
    </source>
</evidence>
<dbReference type="Gene3D" id="3.40.50.1110">
    <property type="entry name" value="SGNH hydrolase"/>
    <property type="match status" value="1"/>
</dbReference>
<evidence type="ECO:0000256" key="1">
    <source>
        <dbReference type="ARBA" id="ARBA00022729"/>
    </source>
</evidence>
<proteinExistence type="predicted"/>